<dbReference type="EMBL" id="CM026421">
    <property type="protein sequence ID" value="KAG0592854.1"/>
    <property type="molecule type" value="Genomic_DNA"/>
</dbReference>
<organism evidence="2 3">
    <name type="scientific">Ceratodon purpureus</name>
    <name type="common">Fire moss</name>
    <name type="synonym">Dicranum purpureum</name>
    <dbReference type="NCBI Taxonomy" id="3225"/>
    <lineage>
        <taxon>Eukaryota</taxon>
        <taxon>Viridiplantae</taxon>
        <taxon>Streptophyta</taxon>
        <taxon>Embryophyta</taxon>
        <taxon>Bryophyta</taxon>
        <taxon>Bryophytina</taxon>
        <taxon>Bryopsida</taxon>
        <taxon>Dicranidae</taxon>
        <taxon>Pseudoditrichales</taxon>
        <taxon>Ditrichaceae</taxon>
        <taxon>Ceratodon</taxon>
    </lineage>
</organism>
<evidence type="ECO:0000313" key="2">
    <source>
        <dbReference type="EMBL" id="KAG0592854.1"/>
    </source>
</evidence>
<sequence length="54" mass="6138">MELIKWISFLLFISLSLSFLNAALPTTKQAFPFCKEYPCCVHTAQPIAEVLYCP</sequence>
<proteinExistence type="predicted"/>
<keyword evidence="3" id="KW-1185">Reference proteome</keyword>
<reference evidence="2" key="1">
    <citation type="submission" date="2020-06" db="EMBL/GenBank/DDBJ databases">
        <title>WGS assembly of Ceratodon purpureus strain R40.</title>
        <authorList>
            <person name="Carey S.B."/>
            <person name="Jenkins J."/>
            <person name="Shu S."/>
            <person name="Lovell J.T."/>
            <person name="Sreedasyam A."/>
            <person name="Maumus F."/>
            <person name="Tiley G.P."/>
            <person name="Fernandez-Pozo N."/>
            <person name="Barry K."/>
            <person name="Chen C."/>
            <person name="Wang M."/>
            <person name="Lipzen A."/>
            <person name="Daum C."/>
            <person name="Saski C.A."/>
            <person name="Payton A.C."/>
            <person name="Mcbreen J.C."/>
            <person name="Conrad R.E."/>
            <person name="Kollar L.M."/>
            <person name="Olsson S."/>
            <person name="Huttunen S."/>
            <person name="Landis J.B."/>
            <person name="Wickett N.J."/>
            <person name="Johnson M.G."/>
            <person name="Rensing S.A."/>
            <person name="Grimwood J."/>
            <person name="Schmutz J."/>
            <person name="Mcdaniel S.F."/>
        </authorList>
    </citation>
    <scope>NUCLEOTIDE SEQUENCE</scope>
    <source>
        <strain evidence="2">R40</strain>
    </source>
</reference>
<accession>A0A8T0JAD3</accession>
<protein>
    <submittedName>
        <fullName evidence="2">Uncharacterized protein</fullName>
    </submittedName>
</protein>
<gene>
    <name evidence="2" type="ORF">KC19_1G285100</name>
</gene>
<feature type="signal peptide" evidence="1">
    <location>
        <begin position="1"/>
        <end position="22"/>
    </location>
</feature>
<feature type="chain" id="PRO_5035917715" evidence="1">
    <location>
        <begin position="23"/>
        <end position="54"/>
    </location>
</feature>
<name>A0A8T0JAD3_CERPU</name>
<comment type="caution">
    <text evidence="2">The sequence shown here is derived from an EMBL/GenBank/DDBJ whole genome shotgun (WGS) entry which is preliminary data.</text>
</comment>
<dbReference type="AlphaFoldDB" id="A0A8T0JAD3"/>
<dbReference type="Proteomes" id="UP000822688">
    <property type="component" value="Chromosome 1"/>
</dbReference>
<evidence type="ECO:0000313" key="3">
    <source>
        <dbReference type="Proteomes" id="UP000822688"/>
    </source>
</evidence>
<keyword evidence="1" id="KW-0732">Signal</keyword>
<evidence type="ECO:0000256" key="1">
    <source>
        <dbReference type="SAM" id="SignalP"/>
    </source>
</evidence>